<dbReference type="SMART" id="SM00900">
    <property type="entry name" value="FMN_bind"/>
    <property type="match status" value="1"/>
</dbReference>
<comment type="subunit">
    <text evidence="6">The complex is composed of six subunits: RnfA, RnfB, RnfC, RnfD, RnfE and RnfG.</text>
</comment>
<comment type="subcellular location">
    <subcellularLocation>
        <location evidence="6">Cell membrane</location>
        <topology evidence="6">Single-pass membrane protein</topology>
    </subcellularLocation>
</comment>
<dbReference type="GO" id="GO:0022900">
    <property type="term" value="P:electron transport chain"/>
    <property type="evidence" value="ECO:0007669"/>
    <property type="project" value="UniProtKB-UniRule"/>
</dbReference>
<accession>A0A1F4S7T2</accession>
<keyword evidence="3 6" id="KW-0285">Flavoprotein</keyword>
<feature type="modified residue" description="FMN phosphoryl threonine" evidence="6">
    <location>
        <position position="151"/>
    </location>
</feature>
<evidence type="ECO:0000259" key="7">
    <source>
        <dbReference type="SMART" id="SM00900"/>
    </source>
</evidence>
<name>A0A1F4S7T2_UNCSA</name>
<comment type="function">
    <text evidence="6">Part of a membrane-bound complex that couples electron transfer with translocation of ions across the membrane.</text>
</comment>
<dbReference type="PANTHER" id="PTHR36118">
    <property type="entry name" value="ION-TRANSLOCATING OXIDOREDUCTASE COMPLEX SUBUNIT G"/>
    <property type="match status" value="1"/>
</dbReference>
<evidence type="ECO:0000256" key="3">
    <source>
        <dbReference type="ARBA" id="ARBA00022630"/>
    </source>
</evidence>
<dbReference type="GO" id="GO:0010181">
    <property type="term" value="F:FMN binding"/>
    <property type="evidence" value="ECO:0007669"/>
    <property type="project" value="InterPro"/>
</dbReference>
<keyword evidence="1 6" id="KW-0813">Transport</keyword>
<feature type="domain" description="FMN-binding" evidence="7">
    <location>
        <begin position="85"/>
        <end position="168"/>
    </location>
</feature>
<protein>
    <recommendedName>
        <fullName evidence="6">Ion-translocating oxidoreductase complex subunit G</fullName>
        <ecNumber evidence="6">7.-.-.-</ecNumber>
    </recommendedName>
    <alternativeName>
        <fullName evidence="6">Rnf electron transport complex subunit G</fullName>
    </alternativeName>
</protein>
<dbReference type="InterPro" id="IPR007329">
    <property type="entry name" value="FMN-bd"/>
</dbReference>
<proteinExistence type="inferred from homology"/>
<dbReference type="EC" id="7.-.-.-" evidence="6"/>
<evidence type="ECO:0000256" key="6">
    <source>
        <dbReference type="HAMAP-Rule" id="MF_00479"/>
    </source>
</evidence>
<dbReference type="AlphaFoldDB" id="A0A1F4S7T2"/>
<dbReference type="PIRSF" id="PIRSF006091">
    <property type="entry name" value="E_trnsport_RnfG"/>
    <property type="match status" value="1"/>
</dbReference>
<evidence type="ECO:0000256" key="5">
    <source>
        <dbReference type="ARBA" id="ARBA00022982"/>
    </source>
</evidence>
<keyword evidence="4 6" id="KW-0288">FMN</keyword>
<dbReference type="InterPro" id="IPR010209">
    <property type="entry name" value="Ion_transpt_RnfG/RsxG"/>
</dbReference>
<evidence type="ECO:0000313" key="8">
    <source>
        <dbReference type="EMBL" id="OGC16482.1"/>
    </source>
</evidence>
<comment type="similarity">
    <text evidence="6">Belongs to the RnfG family.</text>
</comment>
<dbReference type="GO" id="GO:0009055">
    <property type="term" value="F:electron transfer activity"/>
    <property type="evidence" value="ECO:0007669"/>
    <property type="project" value="InterPro"/>
</dbReference>
<dbReference type="EMBL" id="MEUA01000008">
    <property type="protein sequence ID" value="OGC16482.1"/>
    <property type="molecule type" value="Genomic_DNA"/>
</dbReference>
<dbReference type="Pfam" id="PF04205">
    <property type="entry name" value="FMN_bind"/>
    <property type="match status" value="1"/>
</dbReference>
<dbReference type="Gene3D" id="3.90.1010.20">
    <property type="match status" value="1"/>
</dbReference>
<comment type="cofactor">
    <cofactor evidence="6">
        <name>FMN</name>
        <dbReference type="ChEBI" id="CHEBI:58210"/>
    </cofactor>
</comment>
<comment type="caution">
    <text evidence="8">The sequence shown here is derived from an EMBL/GenBank/DDBJ whole genome shotgun (WGS) entry which is preliminary data.</text>
</comment>
<keyword evidence="2 6" id="KW-0597">Phosphoprotein</keyword>
<dbReference type="HAMAP" id="MF_00479">
    <property type="entry name" value="RsxG_RnfG"/>
    <property type="match status" value="1"/>
</dbReference>
<keyword evidence="6" id="KW-0472">Membrane</keyword>
<sequence>MGKILKLGFVLMIFCIVSAGALAYVYIFTQPKIELNGKKAFENSLTSVLPDAKSFNVIKIGSKEAYQGLSGKDIVGTVFFASPRGYSSNINMLVGIDSNAKVSGIKIVSQNETPGLGTNTTKKSFLDQFLGKMAGDQIEAKKDIDAITGATISSRAVCRGVREALNDFEKNKKVKQ</sequence>
<evidence type="ECO:0000313" key="9">
    <source>
        <dbReference type="Proteomes" id="UP000177905"/>
    </source>
</evidence>
<dbReference type="GO" id="GO:0005886">
    <property type="term" value="C:plasma membrane"/>
    <property type="evidence" value="ECO:0007669"/>
    <property type="project" value="UniProtKB-SubCell"/>
</dbReference>
<reference evidence="8 9" key="1">
    <citation type="journal article" date="2016" name="Nat. Commun.">
        <title>Thousands of microbial genomes shed light on interconnected biogeochemical processes in an aquifer system.</title>
        <authorList>
            <person name="Anantharaman K."/>
            <person name="Brown C.T."/>
            <person name="Hug L.A."/>
            <person name="Sharon I."/>
            <person name="Castelle C.J."/>
            <person name="Probst A.J."/>
            <person name="Thomas B.C."/>
            <person name="Singh A."/>
            <person name="Wilkins M.J."/>
            <person name="Karaoz U."/>
            <person name="Brodie E.L."/>
            <person name="Williams K.H."/>
            <person name="Hubbard S.S."/>
            <person name="Banfield J.F."/>
        </authorList>
    </citation>
    <scope>NUCLEOTIDE SEQUENCE [LARGE SCALE GENOMIC DNA]</scope>
</reference>
<keyword evidence="6" id="KW-1133">Transmembrane helix</keyword>
<keyword evidence="6" id="KW-1003">Cell membrane</keyword>
<keyword evidence="5 6" id="KW-0249">Electron transport</keyword>
<keyword evidence="6" id="KW-1278">Translocase</keyword>
<evidence type="ECO:0000256" key="2">
    <source>
        <dbReference type="ARBA" id="ARBA00022553"/>
    </source>
</evidence>
<dbReference type="NCBIfam" id="TIGR01947">
    <property type="entry name" value="rnfG"/>
    <property type="match status" value="1"/>
</dbReference>
<organism evidence="8 9">
    <name type="scientific">candidate division WOR-1 bacterium RIFOXYB2_FULL_36_35</name>
    <dbReference type="NCBI Taxonomy" id="1802578"/>
    <lineage>
        <taxon>Bacteria</taxon>
        <taxon>Bacillati</taxon>
        <taxon>Saganbacteria</taxon>
    </lineage>
</organism>
<gene>
    <name evidence="6" type="primary">rnfG</name>
    <name evidence="8" type="ORF">A2290_03010</name>
</gene>
<dbReference type="PANTHER" id="PTHR36118:SF1">
    <property type="entry name" value="ION-TRANSLOCATING OXIDOREDUCTASE COMPLEX SUBUNIT G"/>
    <property type="match status" value="1"/>
</dbReference>
<evidence type="ECO:0000256" key="4">
    <source>
        <dbReference type="ARBA" id="ARBA00022643"/>
    </source>
</evidence>
<evidence type="ECO:0000256" key="1">
    <source>
        <dbReference type="ARBA" id="ARBA00022448"/>
    </source>
</evidence>
<keyword evidence="6" id="KW-0812">Transmembrane</keyword>
<dbReference type="Proteomes" id="UP000177905">
    <property type="component" value="Unassembled WGS sequence"/>
</dbReference>